<evidence type="ECO:0000256" key="1">
    <source>
        <dbReference type="SAM" id="SignalP"/>
    </source>
</evidence>
<protein>
    <recommendedName>
        <fullName evidence="4">DUF1800 domain-containing protein</fullName>
    </recommendedName>
</protein>
<dbReference type="Proteomes" id="UP000031843">
    <property type="component" value="Chromosome secondary"/>
</dbReference>
<keyword evidence="1" id="KW-0732">Signal</keyword>
<dbReference type="KEGG" id="cbw:RR42_s0360"/>
<name>A0A0C4YN30_9BURK</name>
<dbReference type="InterPro" id="IPR014917">
    <property type="entry name" value="DUF1800"/>
</dbReference>
<keyword evidence="3" id="KW-1185">Reference proteome</keyword>
<gene>
    <name evidence="2" type="ORF">RR42_s0360</name>
</gene>
<reference evidence="2 3" key="1">
    <citation type="journal article" date="2015" name="Genome Announc.">
        <title>Complete Genome Sequence of Cupriavidus basilensis 4G11, Isolated from the Oak Ridge Field Research Center Site.</title>
        <authorList>
            <person name="Ray J."/>
            <person name="Waters R.J."/>
            <person name="Skerker J.M."/>
            <person name="Kuehl J.V."/>
            <person name="Price M.N."/>
            <person name="Huang J."/>
            <person name="Chakraborty R."/>
            <person name="Arkin A.P."/>
            <person name="Deutschbauer A."/>
        </authorList>
    </citation>
    <scope>NUCLEOTIDE SEQUENCE [LARGE SCALE GENOMIC DNA]</scope>
    <source>
        <strain evidence="2">4G11</strain>
    </source>
</reference>
<dbReference type="STRING" id="68895.RR42_s0360"/>
<dbReference type="RefSeq" id="WP_043353173.1">
    <property type="nucleotide sequence ID" value="NZ_CP010537.1"/>
</dbReference>
<dbReference type="OrthoDB" id="9772295at2"/>
<dbReference type="PROSITE" id="PS51257">
    <property type="entry name" value="PROKAR_LIPOPROTEIN"/>
    <property type="match status" value="1"/>
</dbReference>
<sequence length="532" mass="58300">MSLRISRLRSRTMSRLMSVCLLSAAAGLLGACAQGGSAPQGTTGAALKPADLHWLNTVTFGANQSSIERLRKLGRERYLEEQLKAPGTDTGELAATIGALSIAQQSGEQRLRSVRAEQQRINTLTDEDEKQKARDALNRSGNDAVLDTSRRHLLRALYSPAQLREQMTWFWMNHFSVYSGKGSVRWVLADYEDKAVRPHALGKFRDLLMATVTSPAMLEYLDNAQSAVNRINENYARELMELHTLGVAGGPSGSRYTQQDVQELARVLTGLGINASGEPPKLAPQKQAFYRAGGLFEFNPNRHDFGPKTLLGHRIEPSGFHEVEQAVEILSRDPATARFISYKLAAHFVGDTPPPSLVNRMAGTFTQTDGDIAAVLRTLFLSPELNTTLASGTRKFKDPMQFVASSLRLAYDGRTVANLRPAIGWLNQLGEPLYGRITPDGFPAAESAWASSGQMVKRFEIARAIGSGQAGLFSKDDGKPAERTGFPLLTNRVFFDSIESTLGPATRTAMTQATSQAEWNTILLSSPEWMQD</sequence>
<proteinExistence type="predicted"/>
<evidence type="ECO:0000313" key="3">
    <source>
        <dbReference type="Proteomes" id="UP000031843"/>
    </source>
</evidence>
<dbReference type="AlphaFoldDB" id="A0A0C4YN30"/>
<dbReference type="Pfam" id="PF08811">
    <property type="entry name" value="DUF1800"/>
    <property type="match status" value="1"/>
</dbReference>
<evidence type="ECO:0000313" key="2">
    <source>
        <dbReference type="EMBL" id="AJG21956.1"/>
    </source>
</evidence>
<evidence type="ECO:0008006" key="4">
    <source>
        <dbReference type="Google" id="ProtNLM"/>
    </source>
</evidence>
<feature type="chain" id="PRO_5002174261" description="DUF1800 domain-containing protein" evidence="1">
    <location>
        <begin position="34"/>
        <end position="532"/>
    </location>
</feature>
<dbReference type="EMBL" id="CP010537">
    <property type="protein sequence ID" value="AJG21956.1"/>
    <property type="molecule type" value="Genomic_DNA"/>
</dbReference>
<organism evidence="2 3">
    <name type="scientific">Cupriavidus basilensis</name>
    <dbReference type="NCBI Taxonomy" id="68895"/>
    <lineage>
        <taxon>Bacteria</taxon>
        <taxon>Pseudomonadati</taxon>
        <taxon>Pseudomonadota</taxon>
        <taxon>Betaproteobacteria</taxon>
        <taxon>Burkholderiales</taxon>
        <taxon>Burkholderiaceae</taxon>
        <taxon>Cupriavidus</taxon>
    </lineage>
</organism>
<feature type="signal peptide" evidence="1">
    <location>
        <begin position="1"/>
        <end position="33"/>
    </location>
</feature>
<accession>A0A0C4YN30</accession>